<reference evidence="1 2" key="1">
    <citation type="journal article" date="2017" name="Front. Microbiol.">
        <title>New Insights into the Diversity of the Genus Faecalibacterium.</title>
        <authorList>
            <person name="Benevides L."/>
            <person name="Burman S."/>
            <person name="Martin R."/>
            <person name="Robert V."/>
            <person name="Thomas M."/>
            <person name="Miquel S."/>
            <person name="Chain F."/>
            <person name="Sokol H."/>
            <person name="Bermudez-Humaran L.G."/>
            <person name="Morrison M."/>
            <person name="Langella P."/>
            <person name="Azevedo V.A."/>
            <person name="Chatel J.M."/>
            <person name="Soares S."/>
        </authorList>
    </citation>
    <scope>NUCLEOTIDE SEQUENCE [LARGE SCALE GENOMIC DNA]</scope>
    <source>
        <strain evidence="2">CNCM I-4540</strain>
    </source>
</reference>
<keyword evidence="2" id="KW-1185">Reference proteome</keyword>
<dbReference type="EMBL" id="NMTQ01000009">
    <property type="protein sequence ID" value="PDX59904.1"/>
    <property type="molecule type" value="Genomic_DNA"/>
</dbReference>
<accession>A0A2A6ZF25</accession>
<name>A0A2A6ZF25_9FIRM</name>
<protein>
    <submittedName>
        <fullName evidence="1">Uncharacterized protein</fullName>
    </submittedName>
</protein>
<proteinExistence type="predicted"/>
<dbReference type="AlphaFoldDB" id="A0A2A6ZF25"/>
<evidence type="ECO:0000313" key="1">
    <source>
        <dbReference type="EMBL" id="PDX59904.1"/>
    </source>
</evidence>
<dbReference type="Proteomes" id="UP000220752">
    <property type="component" value="Unassembled WGS sequence"/>
</dbReference>
<dbReference type="RefSeq" id="WP_005944627.1">
    <property type="nucleotide sequence ID" value="NZ_CABMES010000010.1"/>
</dbReference>
<gene>
    <name evidence="1" type="ORF">CGS46_00805</name>
</gene>
<sequence length="127" mass="14344">MTVGQALERAEELRPGSRIALATRQAWLKEADAMLRERFFKNSITDAYDDVGADLAWDDSLQDDDVLLAPAPFDALYPHYLCAMTDAALGETDRYVGEQAQYNSLLADLAAWLRRSYPTLTGAQWRW</sequence>
<evidence type="ECO:0000313" key="2">
    <source>
        <dbReference type="Proteomes" id="UP000220752"/>
    </source>
</evidence>
<comment type="caution">
    <text evidence="1">The sequence shown here is derived from an EMBL/GenBank/DDBJ whole genome shotgun (WGS) entry which is preliminary data.</text>
</comment>
<organism evidence="1 2">
    <name type="scientific">Faecalibacterium langellae</name>
    <dbReference type="NCBI Taxonomy" id="3435293"/>
    <lineage>
        <taxon>Bacteria</taxon>
        <taxon>Bacillati</taxon>
        <taxon>Bacillota</taxon>
        <taxon>Clostridia</taxon>
        <taxon>Eubacteriales</taxon>
        <taxon>Oscillospiraceae</taxon>
        <taxon>Faecalibacterium</taxon>
    </lineage>
</organism>